<sequence length="394" mass="42537">MTGCRAETRGGQAGDGSKTRWPGLRHAGGAPETRRRHAGGAPAGPRGLESLCRWWAAVRPRASRLRGRGPRRDPHLDHDPMPPVPGRAVPAGGRCLPSGGGGQPRRHGQVPCSRRLSGRTHGLDVPRPGGGADRRSRPATPARTGPGRAARGVARTPAAPGTRADPDRLLDGREPAGRHRGRPPGRPPAHRRRADRPAPGAAGRLGRLVPAAARPPPHRTGARRRSGRRRPAAGHLAARPLPRPPHPRTAARPGRHRHRRPGGRPGRPPGVPAGRRSRARRSRTPAGPVRLALARGDRRHPRRHPRPPPARRRPRRGGPRPGRQLDGARRPLHPHGGLPRRRRSRRRLPRMPPAPLPLPALRRTPGPRPGHRRPAPLRDPRPGRPPGGPPHPGP</sequence>
<feature type="compositionally biased region" description="Low complexity" evidence="1">
    <location>
        <begin position="197"/>
        <end position="207"/>
    </location>
</feature>
<feature type="compositionally biased region" description="Basic residues" evidence="1">
    <location>
        <begin position="330"/>
        <end position="349"/>
    </location>
</feature>
<gene>
    <name evidence="2" type="ORF">EDD39_4433</name>
</gene>
<comment type="caution">
    <text evidence="2">The sequence shown here is derived from an EMBL/GenBank/DDBJ whole genome shotgun (WGS) entry which is preliminary data.</text>
</comment>
<reference evidence="2 3" key="1">
    <citation type="submission" date="2018-11" db="EMBL/GenBank/DDBJ databases">
        <title>Sequencing the genomes of 1000 actinobacteria strains.</title>
        <authorList>
            <person name="Klenk H.-P."/>
        </authorList>
    </citation>
    <scope>NUCLEOTIDE SEQUENCE [LARGE SCALE GENOMIC DNA]</scope>
    <source>
        <strain evidence="2 3">DSM 44780</strain>
    </source>
</reference>
<evidence type="ECO:0000313" key="3">
    <source>
        <dbReference type="Proteomes" id="UP000267408"/>
    </source>
</evidence>
<feature type="compositionally biased region" description="Basic residues" evidence="1">
    <location>
        <begin position="216"/>
        <end position="232"/>
    </location>
</feature>
<dbReference type="EMBL" id="RJVJ01000001">
    <property type="protein sequence ID" value="ROR46173.1"/>
    <property type="molecule type" value="Genomic_DNA"/>
</dbReference>
<proteinExistence type="predicted"/>
<feature type="region of interest" description="Disordered" evidence="1">
    <location>
        <begin position="1"/>
        <end position="394"/>
    </location>
</feature>
<dbReference type="Proteomes" id="UP000267408">
    <property type="component" value="Unassembled WGS sequence"/>
</dbReference>
<feature type="compositionally biased region" description="Basic residues" evidence="1">
    <location>
        <begin position="297"/>
        <end position="318"/>
    </location>
</feature>
<feature type="compositionally biased region" description="Basic residues" evidence="1">
    <location>
        <begin position="178"/>
        <end position="194"/>
    </location>
</feature>
<evidence type="ECO:0000256" key="1">
    <source>
        <dbReference type="SAM" id="MobiDB-lite"/>
    </source>
</evidence>
<name>A0A8G1XEH4_9ACTN</name>
<evidence type="ECO:0000313" key="2">
    <source>
        <dbReference type="EMBL" id="ROR46173.1"/>
    </source>
</evidence>
<protein>
    <submittedName>
        <fullName evidence="2">Uncharacterized protein</fullName>
    </submittedName>
</protein>
<accession>A0A8G1XEH4</accession>
<feature type="compositionally biased region" description="Pro residues" evidence="1">
    <location>
        <begin position="383"/>
        <end position="394"/>
    </location>
</feature>
<dbReference type="AlphaFoldDB" id="A0A8G1XEH4"/>
<organism evidence="2 3">
    <name type="scientific">Kitasatospora cineracea</name>
    <dbReference type="NCBI Taxonomy" id="88074"/>
    <lineage>
        <taxon>Bacteria</taxon>
        <taxon>Bacillati</taxon>
        <taxon>Actinomycetota</taxon>
        <taxon>Actinomycetes</taxon>
        <taxon>Kitasatosporales</taxon>
        <taxon>Streptomycetaceae</taxon>
        <taxon>Kitasatospora</taxon>
    </lineage>
</organism>
<feature type="compositionally biased region" description="Basic and acidic residues" evidence="1">
    <location>
        <begin position="70"/>
        <end position="80"/>
    </location>
</feature>
<feature type="compositionally biased region" description="Basic and acidic residues" evidence="1">
    <location>
        <begin position="164"/>
        <end position="177"/>
    </location>
</feature>
<feature type="compositionally biased region" description="Basic residues" evidence="1">
    <location>
        <begin position="253"/>
        <end position="262"/>
    </location>
</feature>